<dbReference type="SUPFAM" id="SSF52518">
    <property type="entry name" value="Thiamin diphosphate-binding fold (THDP-binding)"/>
    <property type="match status" value="1"/>
</dbReference>
<dbReference type="SMART" id="SM00861">
    <property type="entry name" value="Transket_pyr"/>
    <property type="match status" value="1"/>
</dbReference>
<name>A0A1F7GF73_9BACT</name>
<dbReference type="EMBL" id="MFZG01000005">
    <property type="protein sequence ID" value="OGK17515.1"/>
    <property type="molecule type" value="Genomic_DNA"/>
</dbReference>
<dbReference type="PANTHER" id="PTHR43825:SF1">
    <property type="entry name" value="TRANSKETOLASE-LIKE PYRIMIDINE-BINDING DOMAIN-CONTAINING PROTEIN"/>
    <property type="match status" value="1"/>
</dbReference>
<dbReference type="Proteomes" id="UP000177208">
    <property type="component" value="Unassembled WGS sequence"/>
</dbReference>
<proteinExistence type="predicted"/>
<accession>A0A1F7GF73</accession>
<feature type="domain" description="Transketolase-like pyrimidine-binding" evidence="1">
    <location>
        <begin position="1"/>
        <end position="163"/>
    </location>
</feature>
<dbReference type="InterPro" id="IPR033248">
    <property type="entry name" value="Transketolase_C"/>
</dbReference>
<dbReference type="InterPro" id="IPR051157">
    <property type="entry name" value="PDH/Transketolase"/>
</dbReference>
<dbReference type="SUPFAM" id="SSF52922">
    <property type="entry name" value="TK C-terminal domain-like"/>
    <property type="match status" value="1"/>
</dbReference>
<evidence type="ECO:0000313" key="3">
    <source>
        <dbReference type="Proteomes" id="UP000177208"/>
    </source>
</evidence>
<evidence type="ECO:0000313" key="2">
    <source>
        <dbReference type="EMBL" id="OGK17515.1"/>
    </source>
</evidence>
<gene>
    <name evidence="2" type="ORF">A2774_00815</name>
</gene>
<evidence type="ECO:0000259" key="1">
    <source>
        <dbReference type="SMART" id="SM00861"/>
    </source>
</evidence>
<dbReference type="InterPro" id="IPR005475">
    <property type="entry name" value="Transketolase-like_Pyr-bd"/>
</dbReference>
<sequence length="306" mass="33847">MRAAILKEVYNQMKQNKDTYFLTGDLGFHSLEEIEREFRERFINAGVAEQNMIGIAAGLALSGKKVFVYSIIPFLLMRCFEQIRDDICFHDLNITLLGIGAGLAYGVLGGTHFALEDVAILRSLPNIGIFSPADQLEAGLGLKYLQKYQHPVYIRIGGREEPDVYEKPYNFEFGKGVVLREGKDAVIFSSGPIVSEVLKTATILTEKNKIKTAVIVIHTIKPIDKDLIIGKAKNAKKIFVVEEHCKVGGLGSAVSEILSEFCPGVKVVRIGTDTNVISQVGLRSYLRKQLGLDFQGIHSTIFGQLK</sequence>
<dbReference type="InterPro" id="IPR029061">
    <property type="entry name" value="THDP-binding"/>
</dbReference>
<dbReference type="InterPro" id="IPR009014">
    <property type="entry name" value="Transketo_C/PFOR_II"/>
</dbReference>
<protein>
    <recommendedName>
        <fullName evidence="1">Transketolase-like pyrimidine-binding domain-containing protein</fullName>
    </recommendedName>
</protein>
<reference evidence="2 3" key="1">
    <citation type="journal article" date="2016" name="Nat. Commun.">
        <title>Thousands of microbial genomes shed light on interconnected biogeochemical processes in an aquifer system.</title>
        <authorList>
            <person name="Anantharaman K."/>
            <person name="Brown C.T."/>
            <person name="Hug L.A."/>
            <person name="Sharon I."/>
            <person name="Castelle C.J."/>
            <person name="Probst A.J."/>
            <person name="Thomas B.C."/>
            <person name="Singh A."/>
            <person name="Wilkins M.J."/>
            <person name="Karaoz U."/>
            <person name="Brodie E.L."/>
            <person name="Williams K.H."/>
            <person name="Hubbard S.S."/>
            <person name="Banfield J.F."/>
        </authorList>
    </citation>
    <scope>NUCLEOTIDE SEQUENCE [LARGE SCALE GENOMIC DNA]</scope>
</reference>
<dbReference type="Pfam" id="PF02779">
    <property type="entry name" value="Transket_pyr"/>
    <property type="match status" value="1"/>
</dbReference>
<dbReference type="PANTHER" id="PTHR43825">
    <property type="entry name" value="PYRUVATE DEHYDROGENASE E1 COMPONENT"/>
    <property type="match status" value="1"/>
</dbReference>
<dbReference type="Gene3D" id="3.40.50.970">
    <property type="match status" value="1"/>
</dbReference>
<dbReference type="CDD" id="cd07033">
    <property type="entry name" value="TPP_PYR_DXS_TK_like"/>
    <property type="match status" value="1"/>
</dbReference>
<dbReference type="Gene3D" id="3.40.50.920">
    <property type="match status" value="1"/>
</dbReference>
<dbReference type="AlphaFoldDB" id="A0A1F7GF73"/>
<comment type="caution">
    <text evidence="2">The sequence shown here is derived from an EMBL/GenBank/DDBJ whole genome shotgun (WGS) entry which is preliminary data.</text>
</comment>
<organism evidence="2 3">
    <name type="scientific">Candidatus Roizmanbacteria bacterium RIFCSPHIGHO2_01_FULL_39_12c</name>
    <dbReference type="NCBI Taxonomy" id="1802031"/>
    <lineage>
        <taxon>Bacteria</taxon>
        <taxon>Candidatus Roizmaniibacteriota</taxon>
    </lineage>
</organism>
<dbReference type="Pfam" id="PF02780">
    <property type="entry name" value="Transketolase_C"/>
    <property type="match status" value="1"/>
</dbReference>